<keyword evidence="1" id="KW-1133">Transmembrane helix</keyword>
<keyword evidence="3" id="KW-1185">Reference proteome</keyword>
<organism evidence="2 3">
    <name type="scientific">Oceanobacillus longus</name>
    <dbReference type="NCBI Taxonomy" id="930120"/>
    <lineage>
        <taxon>Bacteria</taxon>
        <taxon>Bacillati</taxon>
        <taxon>Bacillota</taxon>
        <taxon>Bacilli</taxon>
        <taxon>Bacillales</taxon>
        <taxon>Bacillaceae</taxon>
        <taxon>Oceanobacillus</taxon>
    </lineage>
</organism>
<keyword evidence="1" id="KW-0472">Membrane</keyword>
<gene>
    <name evidence="2" type="ORF">ACFOUV_18280</name>
</gene>
<dbReference type="RefSeq" id="WP_379498217.1">
    <property type="nucleotide sequence ID" value="NZ_JBHSAO010000018.1"/>
</dbReference>
<name>A0ABV8H3D4_9BACI</name>
<feature type="transmembrane region" description="Helical" evidence="1">
    <location>
        <begin position="141"/>
        <end position="163"/>
    </location>
</feature>
<sequence length="233" mass="26760">MSRQIKGLIYFYSTDIRYSLMVFWTILLSIMTVSLAFSYFLLRFDDGFFAFGLAIPVYIYCSIIGFLTVKENIPFSLKLGVVRKNLFLGIGIFFLGLAFFKAVVVNTLHSIIMAFADVVGLHNFQFIQPAQLVVNNWWNRVIIDTIIIFFMLTLMYMIGLLFYKYGLLGGGVVLGIFAAVLLLGIAQGWVIDYFIDLYQTIEMTYFIQMFGVGVIIYIISYVFIRRITTIKVK</sequence>
<comment type="caution">
    <text evidence="2">The sequence shown here is derived from an EMBL/GenBank/DDBJ whole genome shotgun (WGS) entry which is preliminary data.</text>
</comment>
<feature type="transmembrane region" description="Helical" evidence="1">
    <location>
        <begin position="21"/>
        <end position="42"/>
    </location>
</feature>
<feature type="transmembrane region" description="Helical" evidence="1">
    <location>
        <begin position="90"/>
        <end position="116"/>
    </location>
</feature>
<protein>
    <recommendedName>
        <fullName evidence="4">ABC transporter permease</fullName>
    </recommendedName>
</protein>
<proteinExistence type="predicted"/>
<evidence type="ECO:0000256" key="1">
    <source>
        <dbReference type="SAM" id="Phobius"/>
    </source>
</evidence>
<evidence type="ECO:0000313" key="2">
    <source>
        <dbReference type="EMBL" id="MFC4025731.1"/>
    </source>
</evidence>
<feature type="transmembrane region" description="Helical" evidence="1">
    <location>
        <begin position="203"/>
        <end position="224"/>
    </location>
</feature>
<evidence type="ECO:0000313" key="3">
    <source>
        <dbReference type="Proteomes" id="UP001595772"/>
    </source>
</evidence>
<accession>A0ABV8H3D4</accession>
<reference evidence="3" key="1">
    <citation type="journal article" date="2019" name="Int. J. Syst. Evol. Microbiol.">
        <title>The Global Catalogue of Microorganisms (GCM) 10K type strain sequencing project: providing services to taxonomists for standard genome sequencing and annotation.</title>
        <authorList>
            <consortium name="The Broad Institute Genomics Platform"/>
            <consortium name="The Broad Institute Genome Sequencing Center for Infectious Disease"/>
            <person name="Wu L."/>
            <person name="Ma J."/>
        </authorList>
    </citation>
    <scope>NUCLEOTIDE SEQUENCE [LARGE SCALE GENOMIC DNA]</scope>
    <source>
        <strain evidence="3">IBRC-M 10703</strain>
    </source>
</reference>
<dbReference type="Proteomes" id="UP001595772">
    <property type="component" value="Unassembled WGS sequence"/>
</dbReference>
<dbReference type="EMBL" id="JBHSAO010000018">
    <property type="protein sequence ID" value="MFC4025731.1"/>
    <property type="molecule type" value="Genomic_DNA"/>
</dbReference>
<keyword evidence="1" id="KW-0812">Transmembrane</keyword>
<feature type="transmembrane region" description="Helical" evidence="1">
    <location>
        <begin position="170"/>
        <end position="191"/>
    </location>
</feature>
<evidence type="ECO:0008006" key="4">
    <source>
        <dbReference type="Google" id="ProtNLM"/>
    </source>
</evidence>
<feature type="transmembrane region" description="Helical" evidence="1">
    <location>
        <begin position="48"/>
        <end position="69"/>
    </location>
</feature>